<organism evidence="1 2">
    <name type="scientific">Phaseolus vulgaris</name>
    <name type="common">Kidney bean</name>
    <name type="synonym">French bean</name>
    <dbReference type="NCBI Taxonomy" id="3885"/>
    <lineage>
        <taxon>Eukaryota</taxon>
        <taxon>Viridiplantae</taxon>
        <taxon>Streptophyta</taxon>
        <taxon>Embryophyta</taxon>
        <taxon>Tracheophyta</taxon>
        <taxon>Spermatophyta</taxon>
        <taxon>Magnoliopsida</taxon>
        <taxon>eudicotyledons</taxon>
        <taxon>Gunneridae</taxon>
        <taxon>Pentapetalae</taxon>
        <taxon>rosids</taxon>
        <taxon>fabids</taxon>
        <taxon>Fabales</taxon>
        <taxon>Fabaceae</taxon>
        <taxon>Papilionoideae</taxon>
        <taxon>50 kb inversion clade</taxon>
        <taxon>NPAAA clade</taxon>
        <taxon>indigoferoid/millettioid clade</taxon>
        <taxon>Phaseoleae</taxon>
        <taxon>Phaseolus</taxon>
    </lineage>
</organism>
<dbReference type="EMBL" id="MU967826">
    <property type="protein sequence ID" value="KAK6645765.1"/>
    <property type="molecule type" value="Genomic_DNA"/>
</dbReference>
<sequence length="114" mass="12980">MPIESIISSCLESKSNAIIDHVLRDCDLVGRFLQADKNSILSAESNQVYLQRLMALENKPLFQHVAVRCICSLLDANPHFNYRESLLDATVRNISSTNDAIRFWCIFSVHHFSL</sequence>
<reference evidence="1" key="1">
    <citation type="submission" date="2023-07" db="EMBL/GenBank/DDBJ databases">
        <title>WGS assembly of Phaseolus vulgaris.</title>
        <authorList>
            <person name="Schmutz J."/>
            <person name="Mcclean P."/>
            <person name="Shu S."/>
            <person name="Cregan P."/>
            <person name="Rokhsar D."/>
            <person name="Jackson S."/>
        </authorList>
    </citation>
    <scope>NUCLEOTIDE SEQUENCE</scope>
</reference>
<evidence type="ECO:0000313" key="1">
    <source>
        <dbReference type="EMBL" id="KAK6645765.1"/>
    </source>
</evidence>
<name>A0ACC3P0A1_PHAVU</name>
<keyword evidence="2" id="KW-1185">Reference proteome</keyword>
<comment type="caution">
    <text evidence="1">The sequence shown here is derived from an EMBL/GenBank/DDBJ whole genome shotgun (WGS) entry which is preliminary data.</text>
</comment>
<dbReference type="Proteomes" id="UP000000226">
    <property type="component" value="Unassembled WGS sequence"/>
</dbReference>
<evidence type="ECO:0000313" key="2">
    <source>
        <dbReference type="Proteomes" id="UP000000226"/>
    </source>
</evidence>
<protein>
    <submittedName>
        <fullName evidence="1">Uncharacterized protein</fullName>
    </submittedName>
</protein>
<proteinExistence type="predicted"/>
<gene>
    <name evidence="1" type="ORF">PHAVU_L001640</name>
</gene>
<accession>A0ACC3P0A1</accession>